<evidence type="ECO:0000256" key="6">
    <source>
        <dbReference type="SAM" id="Coils"/>
    </source>
</evidence>
<evidence type="ECO:0000259" key="7">
    <source>
        <dbReference type="PROSITE" id="PS50950"/>
    </source>
</evidence>
<evidence type="ECO:0000256" key="4">
    <source>
        <dbReference type="ARBA" id="ARBA00023125"/>
    </source>
</evidence>
<dbReference type="GO" id="GO:0003677">
    <property type="term" value="F:DNA binding"/>
    <property type="evidence" value="ECO:0007669"/>
    <property type="project" value="UniProtKB-UniRule"/>
</dbReference>
<evidence type="ECO:0000256" key="2">
    <source>
        <dbReference type="ARBA" id="ARBA00022771"/>
    </source>
</evidence>
<evidence type="ECO:0000256" key="5">
    <source>
        <dbReference type="PROSITE-ProRule" id="PRU00309"/>
    </source>
</evidence>
<dbReference type="SUPFAM" id="SSF57716">
    <property type="entry name" value="Glucocorticoid receptor-like (DNA-binding domain)"/>
    <property type="match status" value="1"/>
</dbReference>
<keyword evidence="6" id="KW-0175">Coiled coil</keyword>
<evidence type="ECO:0000256" key="3">
    <source>
        <dbReference type="ARBA" id="ARBA00022833"/>
    </source>
</evidence>
<evidence type="ECO:0000313" key="9">
    <source>
        <dbReference type="RefSeq" id="XP_050553257.1"/>
    </source>
</evidence>
<dbReference type="Pfam" id="PF05485">
    <property type="entry name" value="THAP"/>
    <property type="match status" value="1"/>
</dbReference>
<name>A0A9R0DTQ7_SPOFR</name>
<keyword evidence="1" id="KW-0479">Metal-binding</keyword>
<organism evidence="8 9">
    <name type="scientific">Spodoptera frugiperda</name>
    <name type="common">Fall armyworm</name>
    <dbReference type="NCBI Taxonomy" id="7108"/>
    <lineage>
        <taxon>Eukaryota</taxon>
        <taxon>Metazoa</taxon>
        <taxon>Ecdysozoa</taxon>
        <taxon>Arthropoda</taxon>
        <taxon>Hexapoda</taxon>
        <taxon>Insecta</taxon>
        <taxon>Pterygota</taxon>
        <taxon>Neoptera</taxon>
        <taxon>Endopterygota</taxon>
        <taxon>Lepidoptera</taxon>
        <taxon>Glossata</taxon>
        <taxon>Ditrysia</taxon>
        <taxon>Noctuoidea</taxon>
        <taxon>Noctuidae</taxon>
        <taxon>Amphipyrinae</taxon>
        <taxon>Spodoptera</taxon>
    </lineage>
</organism>
<dbReference type="RefSeq" id="XP_050553257.1">
    <property type="nucleotide sequence ID" value="XM_050697300.1"/>
</dbReference>
<protein>
    <submittedName>
        <fullName evidence="9">Uncharacterized protein LOC126911263</fullName>
    </submittedName>
</protein>
<dbReference type="AlphaFoldDB" id="A0A9R0DTQ7"/>
<sequence>MPKRCALGCSNKNISYHQFPHPERNPDRFKAWVHIAGGKLDSPTDYELYRKKVICDIHFTDRDRNRNNRLNFLAVPSLHLPGKCDEAGTSEKVFLVPEPVIEESILAALKPTQAGKSDEAGISEKDFLVPEPVIERSSLTTLKLTLAGESDDVGLSEKITLLPESKHERSNPAVSESILTDDSARIIISEHNYCQLQKKAINKNKSNHQQQEVPSFWINQLKTTRRKIKILQSNLMRSQKRNQNLKSRIASAEKMSADDLFKKLSCKMTTAAKIFTKMQYSQTRKKPSGRRFTLEEKVLSLSLYKKSPRSYPLLAKFFTLPSTKSLKRLLTKIEVEPGLNKCIFLKIKNTVKDLSPEVGIAIRYQDPAGFHRIDANPAGSGRIRPDFKVT</sequence>
<accession>A0A9R0DTQ7</accession>
<dbReference type="Proteomes" id="UP000829999">
    <property type="component" value="Chromosome 12"/>
</dbReference>
<keyword evidence="4 5" id="KW-0238">DNA-binding</keyword>
<feature type="coiled-coil region" evidence="6">
    <location>
        <begin position="221"/>
        <end position="255"/>
    </location>
</feature>
<dbReference type="SMART" id="SM00980">
    <property type="entry name" value="THAP"/>
    <property type="match status" value="1"/>
</dbReference>
<keyword evidence="3" id="KW-0862">Zinc</keyword>
<dbReference type="InterPro" id="IPR006612">
    <property type="entry name" value="THAP_Znf"/>
</dbReference>
<keyword evidence="2 5" id="KW-0863">Zinc-finger</keyword>
<keyword evidence="8" id="KW-1185">Reference proteome</keyword>
<feature type="domain" description="THAP-type" evidence="7">
    <location>
        <begin position="1"/>
        <end position="79"/>
    </location>
</feature>
<dbReference type="GeneID" id="126911263"/>
<dbReference type="PROSITE" id="PS50950">
    <property type="entry name" value="ZF_THAP"/>
    <property type="match status" value="1"/>
</dbReference>
<dbReference type="OrthoDB" id="2122982at2759"/>
<dbReference type="GO" id="GO:0008270">
    <property type="term" value="F:zinc ion binding"/>
    <property type="evidence" value="ECO:0007669"/>
    <property type="project" value="UniProtKB-KW"/>
</dbReference>
<evidence type="ECO:0000256" key="1">
    <source>
        <dbReference type="ARBA" id="ARBA00022723"/>
    </source>
</evidence>
<reference evidence="9" key="1">
    <citation type="submission" date="2025-08" db="UniProtKB">
        <authorList>
            <consortium name="RefSeq"/>
        </authorList>
    </citation>
    <scope>IDENTIFICATION</scope>
    <source>
        <tissue evidence="9">Whole larval tissue</tissue>
    </source>
</reference>
<gene>
    <name evidence="9" type="primary">LOC126911263</name>
</gene>
<evidence type="ECO:0000313" key="8">
    <source>
        <dbReference type="Proteomes" id="UP000829999"/>
    </source>
</evidence>
<proteinExistence type="predicted"/>